<feature type="transmembrane region" description="Helical" evidence="1">
    <location>
        <begin position="146"/>
        <end position="165"/>
    </location>
</feature>
<dbReference type="Proteomes" id="UP000250235">
    <property type="component" value="Unassembled WGS sequence"/>
</dbReference>
<evidence type="ECO:0000313" key="2">
    <source>
        <dbReference type="EMBL" id="KZV20588.1"/>
    </source>
</evidence>
<feature type="transmembrane region" description="Helical" evidence="1">
    <location>
        <begin position="90"/>
        <end position="109"/>
    </location>
</feature>
<evidence type="ECO:0000256" key="1">
    <source>
        <dbReference type="SAM" id="Phobius"/>
    </source>
</evidence>
<organism evidence="2 3">
    <name type="scientific">Dorcoceras hygrometricum</name>
    <dbReference type="NCBI Taxonomy" id="472368"/>
    <lineage>
        <taxon>Eukaryota</taxon>
        <taxon>Viridiplantae</taxon>
        <taxon>Streptophyta</taxon>
        <taxon>Embryophyta</taxon>
        <taxon>Tracheophyta</taxon>
        <taxon>Spermatophyta</taxon>
        <taxon>Magnoliopsida</taxon>
        <taxon>eudicotyledons</taxon>
        <taxon>Gunneridae</taxon>
        <taxon>Pentapetalae</taxon>
        <taxon>asterids</taxon>
        <taxon>lamiids</taxon>
        <taxon>Lamiales</taxon>
        <taxon>Gesneriaceae</taxon>
        <taxon>Didymocarpoideae</taxon>
        <taxon>Trichosporeae</taxon>
        <taxon>Loxocarpinae</taxon>
        <taxon>Dorcoceras</taxon>
    </lineage>
</organism>
<feature type="transmembrane region" description="Helical" evidence="1">
    <location>
        <begin position="121"/>
        <end position="140"/>
    </location>
</feature>
<reference evidence="2 3" key="1">
    <citation type="journal article" date="2015" name="Proc. Natl. Acad. Sci. U.S.A.">
        <title>The resurrection genome of Boea hygrometrica: A blueprint for survival of dehydration.</title>
        <authorList>
            <person name="Xiao L."/>
            <person name="Yang G."/>
            <person name="Zhang L."/>
            <person name="Yang X."/>
            <person name="Zhao S."/>
            <person name="Ji Z."/>
            <person name="Zhou Q."/>
            <person name="Hu M."/>
            <person name="Wang Y."/>
            <person name="Chen M."/>
            <person name="Xu Y."/>
            <person name="Jin H."/>
            <person name="Xiao X."/>
            <person name="Hu G."/>
            <person name="Bao F."/>
            <person name="Hu Y."/>
            <person name="Wan P."/>
            <person name="Li L."/>
            <person name="Deng X."/>
            <person name="Kuang T."/>
            <person name="Xiang C."/>
            <person name="Zhu J.K."/>
            <person name="Oliver M.J."/>
            <person name="He Y."/>
        </authorList>
    </citation>
    <scope>NUCLEOTIDE SEQUENCE [LARGE SCALE GENOMIC DNA]</scope>
    <source>
        <strain evidence="3">cv. XS01</strain>
    </source>
</reference>
<feature type="transmembrane region" description="Helical" evidence="1">
    <location>
        <begin position="61"/>
        <end position="78"/>
    </location>
</feature>
<evidence type="ECO:0000313" key="3">
    <source>
        <dbReference type="Proteomes" id="UP000250235"/>
    </source>
</evidence>
<dbReference type="EMBL" id="KV015604">
    <property type="protein sequence ID" value="KZV20588.1"/>
    <property type="molecule type" value="Genomic_DNA"/>
</dbReference>
<dbReference type="AlphaFoldDB" id="A0A2Z7AGA3"/>
<keyword evidence="3" id="KW-1185">Reference proteome</keyword>
<keyword evidence="1" id="KW-1133">Transmembrane helix</keyword>
<keyword evidence="1" id="KW-0472">Membrane</keyword>
<proteinExistence type="predicted"/>
<keyword evidence="1" id="KW-0812">Transmembrane</keyword>
<protein>
    <submittedName>
        <fullName evidence="2">Uncharacterized protein</fullName>
    </submittedName>
</protein>
<accession>A0A2Z7AGA3</accession>
<gene>
    <name evidence="2" type="ORF">F511_31803</name>
</gene>
<sequence length="175" mass="19525">MADIEDIIDGDIREENAAPETRWSLKKGLAAVRALGQDFDTEYYISHPIFENMRRGDMGRLCFGIILAVLPGVAYVKFNIKEPNNTLFEFILFFLLAGMMALIFGILFRDTYRLAACNIELLGIVFVCLSIIGLFASLLSGLPSRIILGFCAALLLLLPFIVPFLPRENASTRTN</sequence>
<name>A0A2Z7AGA3_9LAMI</name>